<name>A0ACC5Q4P3_DOLFA</name>
<dbReference type="EMBL" id="JADEWF010000062">
    <property type="protein sequence ID" value="MBE9220280.1"/>
    <property type="molecule type" value="Genomic_DNA"/>
</dbReference>
<keyword evidence="2" id="KW-1185">Reference proteome</keyword>
<evidence type="ECO:0000313" key="1">
    <source>
        <dbReference type="EMBL" id="MBE9220280.1"/>
    </source>
</evidence>
<proteinExistence type="predicted"/>
<reference evidence="1" key="1">
    <citation type="submission" date="2020-10" db="EMBL/GenBank/DDBJ databases">
        <authorList>
            <person name="Castelo-Branco R."/>
            <person name="Eusebio N."/>
            <person name="Adriana R."/>
            <person name="Vieira A."/>
            <person name="Brugerolle De Fraissinette N."/>
            <person name="Rezende De Castro R."/>
            <person name="Schneider M.P."/>
            <person name="Vasconcelos V."/>
            <person name="Leao P.N."/>
        </authorList>
    </citation>
    <scope>NUCLEOTIDE SEQUENCE</scope>
    <source>
        <strain evidence="1">LEGE 04289</strain>
    </source>
</reference>
<dbReference type="Proteomes" id="UP000597867">
    <property type="component" value="Unassembled WGS sequence"/>
</dbReference>
<accession>A0ACC5Q4P3</accession>
<comment type="caution">
    <text evidence="1">The sequence shown here is derived from an EMBL/GenBank/DDBJ whole genome shotgun (WGS) entry which is preliminary data.</text>
</comment>
<protein>
    <submittedName>
        <fullName evidence="1">DUF1800 domain-containing protein</fullName>
    </submittedName>
</protein>
<gene>
    <name evidence="1" type="ORF">IQ222_16130</name>
</gene>
<evidence type="ECO:0000313" key="2">
    <source>
        <dbReference type="Proteomes" id="UP000597867"/>
    </source>
</evidence>
<sequence length="542" mass="60695">MTLANRYWVLSLMLLFGSIAPTHAESAPVNPKVLHIINRLSFGPRPGDIKKVDSIRVEGYIKQQLHPDFIPEQESLTSQLSQLETLGLNPVQLREYAGIIPPGVTSDREKRQALKKQTLQIFNETIKSRLLRATSSNRQLQEVMVDFWYNHFNVDGSQGQTQIWVGAYEQEAIRPHTLGRFRNLLGATAHHPAMLIYLDNSKNKVINHRPGVNGKVAGLNENYARELMELHTLGVDGGYTQKDVIALARILSGWGIVTHQNQNQNNGSGFEFNPKRHDFGDKVFLGHLIKGSGEAEGEEALDILARSPATAHYISYKLAQYFVADNPPKPLVEKLTRRYLATNGYIREVLNTLFQSSEFWDEKNFNNKFKTPYQYGISLVRATGMELNNTKPIIGLFEQLAMPLYGCPTPDGYKNTKEAWLNPDAIIRRLSFATAIANGSLNISSLPPQKNPEQLKEQEAKKAIPFVNHGNLTIFSPTGLMKPITTKASQPIKANQSIAVDYEQLINTLGNSFSPQTKKVIAISSPEIRSGLILGSPEFMRR</sequence>
<organism evidence="1 2">
    <name type="scientific">Dolichospermum flos-aquae LEGE 04289</name>
    <dbReference type="NCBI Taxonomy" id="1828708"/>
    <lineage>
        <taxon>Bacteria</taxon>
        <taxon>Bacillati</taxon>
        <taxon>Cyanobacteriota</taxon>
        <taxon>Cyanophyceae</taxon>
        <taxon>Nostocales</taxon>
        <taxon>Aphanizomenonaceae</taxon>
        <taxon>Dolichospermum</taxon>
    </lineage>
</organism>